<dbReference type="Proteomes" id="UP000075714">
    <property type="component" value="Unassembled WGS sequence"/>
</dbReference>
<evidence type="ECO:0000313" key="1">
    <source>
        <dbReference type="EMBL" id="KXZ41053.1"/>
    </source>
</evidence>
<sequence>MPLFTTAVGAATDVVPYDVGGIGAGATTASAARASATVAAGANAAAASAAVAAGAGDGAAAAGFPATVDAGAAAPMPPLPPAPPPWSPLFKTRGLPPGGSYIGRVAPVVDMVTVGEVVDGDVHAGEMCYSLGHLSLGVLEVPVPPGVEGQLEEAVYAPWHGEGKLRPIAPSPFGPKAVVSAYDWLVFKNGACFNTLL</sequence>
<proteinExistence type="predicted"/>
<dbReference type="EMBL" id="LSYV01000894">
    <property type="protein sequence ID" value="KXZ41053.1"/>
    <property type="molecule type" value="Genomic_DNA"/>
</dbReference>
<name>A0A150FTV7_GONPE</name>
<reference evidence="2" key="1">
    <citation type="journal article" date="2016" name="Nat. Commun.">
        <title>The Gonium pectorale genome demonstrates co-option of cell cycle regulation during the evolution of multicellularity.</title>
        <authorList>
            <person name="Hanschen E.R."/>
            <person name="Marriage T.N."/>
            <person name="Ferris P.J."/>
            <person name="Hamaji T."/>
            <person name="Toyoda A."/>
            <person name="Fujiyama A."/>
            <person name="Neme R."/>
            <person name="Noguchi H."/>
            <person name="Minakuchi Y."/>
            <person name="Suzuki M."/>
            <person name="Kawai-Toyooka H."/>
            <person name="Smith D.R."/>
            <person name="Sparks H."/>
            <person name="Anderson J."/>
            <person name="Bakaric R."/>
            <person name="Luria V."/>
            <person name="Karger A."/>
            <person name="Kirschner M.W."/>
            <person name="Durand P.M."/>
            <person name="Michod R.E."/>
            <person name="Nozaki H."/>
            <person name="Olson B.J."/>
        </authorList>
    </citation>
    <scope>NUCLEOTIDE SEQUENCE [LARGE SCALE GENOMIC DNA]</scope>
    <source>
        <strain evidence="2">NIES-2863</strain>
    </source>
</reference>
<protein>
    <submittedName>
        <fullName evidence="1">Uncharacterized protein</fullName>
    </submittedName>
</protein>
<comment type="caution">
    <text evidence="1">The sequence shown here is derived from an EMBL/GenBank/DDBJ whole genome shotgun (WGS) entry which is preliminary data.</text>
</comment>
<evidence type="ECO:0000313" key="2">
    <source>
        <dbReference type="Proteomes" id="UP000075714"/>
    </source>
</evidence>
<dbReference type="AlphaFoldDB" id="A0A150FTV7"/>
<accession>A0A150FTV7</accession>
<keyword evidence="2" id="KW-1185">Reference proteome</keyword>
<organism evidence="1 2">
    <name type="scientific">Gonium pectorale</name>
    <name type="common">Green alga</name>
    <dbReference type="NCBI Taxonomy" id="33097"/>
    <lineage>
        <taxon>Eukaryota</taxon>
        <taxon>Viridiplantae</taxon>
        <taxon>Chlorophyta</taxon>
        <taxon>core chlorophytes</taxon>
        <taxon>Chlorophyceae</taxon>
        <taxon>CS clade</taxon>
        <taxon>Chlamydomonadales</taxon>
        <taxon>Volvocaceae</taxon>
        <taxon>Gonium</taxon>
    </lineage>
</organism>
<gene>
    <name evidence="1" type="ORF">GPECTOR_898g149</name>
</gene>